<dbReference type="GeneID" id="108018613"/>
<dbReference type="RefSeq" id="XP_036673612.3">
    <property type="nucleotide sequence ID" value="XM_036817717.3"/>
</dbReference>
<dbReference type="InterPro" id="IPR031961">
    <property type="entry name" value="DUF4780"/>
</dbReference>
<keyword evidence="2" id="KW-1185">Reference proteome</keyword>
<reference evidence="3" key="1">
    <citation type="submission" date="2025-08" db="UniProtKB">
        <authorList>
            <consortium name="RefSeq"/>
        </authorList>
    </citation>
    <scope>IDENTIFICATION</scope>
</reference>
<sequence length="393" mass="44086">MILVQVISCSENSQDMDPILFEINDNDRIFELKQKLEPVLAIPLSQINIYTSEERISDKEVISDVMRAQDSGKDALIHVFQGNTYLANLSFYRQLKRDGQPVESEYIGILDPSSSSSSAVSGLRRNRLPNLDKLAAGDSTRSVLLHNNRPRSGILAAADELKCESSSSMEQEQPSSSSSVANPQCIDRTKDCCQQQNCNKPDTRPPYARTMPENRRYGLVVSNLDCCEDVDAEAVVAHIFQLYESCSITALRFSDCVSMAKFGSNLLIVCVDDETANWVVSAVDSLCPPHSCMPFLKFFDLLRCSFVLPLVRPGEPLCSMFSLMEKQNPTLVTDKWSVVDRTPVDTCDPDLVTDLCPNEVIELYIDEDSRDLISQQCSKIVYFCWHLKVNFEC</sequence>
<dbReference type="AlphaFoldDB" id="A0AB40A8J6"/>
<dbReference type="Pfam" id="PF16012">
    <property type="entry name" value="DUF4780"/>
    <property type="match status" value="1"/>
</dbReference>
<proteinExistence type="predicted"/>
<evidence type="ECO:0000313" key="3">
    <source>
        <dbReference type="RefSeq" id="XP_036673612.3"/>
    </source>
</evidence>
<name>A0AB40A8J6_DROSZ</name>
<protein>
    <submittedName>
        <fullName evidence="3">Uncharacterized protein isoform X1</fullName>
    </submittedName>
</protein>
<organism evidence="2 3">
    <name type="scientific">Drosophila suzukii</name>
    <name type="common">Spotted-wing drosophila fruit fly</name>
    <dbReference type="NCBI Taxonomy" id="28584"/>
    <lineage>
        <taxon>Eukaryota</taxon>
        <taxon>Metazoa</taxon>
        <taxon>Ecdysozoa</taxon>
        <taxon>Arthropoda</taxon>
        <taxon>Hexapoda</taxon>
        <taxon>Insecta</taxon>
        <taxon>Pterygota</taxon>
        <taxon>Neoptera</taxon>
        <taxon>Endopterygota</taxon>
        <taxon>Diptera</taxon>
        <taxon>Brachycera</taxon>
        <taxon>Muscomorpha</taxon>
        <taxon>Ephydroidea</taxon>
        <taxon>Drosophilidae</taxon>
        <taxon>Drosophila</taxon>
        <taxon>Sophophora</taxon>
    </lineage>
</organism>
<evidence type="ECO:0000313" key="2">
    <source>
        <dbReference type="Proteomes" id="UP001652628"/>
    </source>
</evidence>
<gene>
    <name evidence="3" type="primary">LOC108018613</name>
</gene>
<dbReference type="Proteomes" id="UP001652628">
    <property type="component" value="Chromosome 3"/>
</dbReference>
<accession>A0AB40A8J6</accession>
<feature type="domain" description="DUF4780" evidence="1">
    <location>
        <begin position="210"/>
        <end position="389"/>
    </location>
</feature>
<evidence type="ECO:0000259" key="1">
    <source>
        <dbReference type="Pfam" id="PF16012"/>
    </source>
</evidence>